<keyword evidence="2" id="KW-0732">Signal</keyword>
<feature type="region of interest" description="Disordered" evidence="1">
    <location>
        <begin position="77"/>
        <end position="96"/>
    </location>
</feature>
<evidence type="ECO:0000313" key="3">
    <source>
        <dbReference type="EMBL" id="MTW11575.1"/>
    </source>
</evidence>
<dbReference type="RefSeq" id="WP_155454521.1">
    <property type="nucleotide sequence ID" value="NZ_WNKX01000008.1"/>
</dbReference>
<sequence>MRKIVLCALALPLCCAAAEPDSWISTDRPDFVDSPEVLGKGRVQLETGFQQSKEDRSTPLLLRLGVSDNLELRLDTDGRVTDRSDPSHPKGWGDTGLSIKWQINEGKDGTPTAGLIPQLDFATGSRDFRGNGTRPSIRMPLEWELPHDMSLGVMPGLYRDRDENGRHFTTGMFGVTLGKGLSERADVFVEVSTPRIARARDGGTQASFDFGGGYSLTRDVRVDTAFMVGLNHRTPDLAFTVGLSVRM</sequence>
<reference evidence="3 4" key="1">
    <citation type="submission" date="2019-11" db="EMBL/GenBank/DDBJ databases">
        <title>Type strains purchased from KCTC, JCM and DSMZ.</title>
        <authorList>
            <person name="Lu H."/>
        </authorList>
    </citation>
    <scope>NUCLEOTIDE SEQUENCE [LARGE SCALE GENOMIC DNA]</scope>
    <source>
        <strain evidence="3 4">JCM 31587</strain>
    </source>
</reference>
<evidence type="ECO:0000256" key="2">
    <source>
        <dbReference type="SAM" id="SignalP"/>
    </source>
</evidence>
<protein>
    <submittedName>
        <fullName evidence="3">Transporter</fullName>
    </submittedName>
</protein>
<comment type="caution">
    <text evidence="3">The sequence shown here is derived from an EMBL/GenBank/DDBJ whole genome shotgun (WGS) entry which is preliminary data.</text>
</comment>
<proteinExistence type="predicted"/>
<gene>
    <name evidence="3" type="ORF">GM658_13300</name>
</gene>
<evidence type="ECO:0000313" key="4">
    <source>
        <dbReference type="Proteomes" id="UP000472320"/>
    </source>
</evidence>
<dbReference type="Proteomes" id="UP000472320">
    <property type="component" value="Unassembled WGS sequence"/>
</dbReference>
<dbReference type="Pfam" id="PF13557">
    <property type="entry name" value="Phenol_MetA_deg"/>
    <property type="match status" value="1"/>
</dbReference>
<feature type="signal peptide" evidence="2">
    <location>
        <begin position="1"/>
        <end position="17"/>
    </location>
</feature>
<feature type="compositionally biased region" description="Basic and acidic residues" evidence="1">
    <location>
        <begin position="77"/>
        <end position="88"/>
    </location>
</feature>
<feature type="chain" id="PRO_5026924798" evidence="2">
    <location>
        <begin position="18"/>
        <end position="247"/>
    </location>
</feature>
<dbReference type="OrthoDB" id="8770768at2"/>
<dbReference type="AlphaFoldDB" id="A0A6L6QH78"/>
<accession>A0A6L6QH78</accession>
<evidence type="ECO:0000256" key="1">
    <source>
        <dbReference type="SAM" id="MobiDB-lite"/>
    </source>
</evidence>
<keyword evidence="4" id="KW-1185">Reference proteome</keyword>
<dbReference type="EMBL" id="WNKX01000008">
    <property type="protein sequence ID" value="MTW11575.1"/>
    <property type="molecule type" value="Genomic_DNA"/>
</dbReference>
<organism evidence="3 4">
    <name type="scientific">Massilia eburnea</name>
    <dbReference type="NCBI Taxonomy" id="1776165"/>
    <lineage>
        <taxon>Bacteria</taxon>
        <taxon>Pseudomonadati</taxon>
        <taxon>Pseudomonadota</taxon>
        <taxon>Betaproteobacteria</taxon>
        <taxon>Burkholderiales</taxon>
        <taxon>Oxalobacteraceae</taxon>
        <taxon>Telluria group</taxon>
        <taxon>Massilia</taxon>
    </lineage>
</organism>
<dbReference type="InterPro" id="IPR025737">
    <property type="entry name" value="FApF"/>
</dbReference>
<name>A0A6L6QH78_9BURK</name>